<dbReference type="PANTHER" id="PTHR21310">
    <property type="entry name" value="AMINOGLYCOSIDE PHOSPHOTRANSFERASE-RELATED-RELATED"/>
    <property type="match status" value="1"/>
</dbReference>
<dbReference type="InterPro" id="IPR051678">
    <property type="entry name" value="AGP_Transferase"/>
</dbReference>
<protein>
    <submittedName>
        <fullName evidence="2">Acetyltransferase</fullName>
    </submittedName>
</protein>
<evidence type="ECO:0000313" key="2">
    <source>
        <dbReference type="EMBL" id="GGF28821.1"/>
    </source>
</evidence>
<dbReference type="Pfam" id="PF01636">
    <property type="entry name" value="APH"/>
    <property type="match status" value="1"/>
</dbReference>
<feature type="domain" description="Aminoglycoside phosphotransferase" evidence="1">
    <location>
        <begin position="29"/>
        <end position="255"/>
    </location>
</feature>
<dbReference type="EMBL" id="BMEL01000004">
    <property type="protein sequence ID" value="GGF28821.1"/>
    <property type="molecule type" value="Genomic_DNA"/>
</dbReference>
<reference evidence="2" key="1">
    <citation type="journal article" date="2014" name="Int. J. Syst. Evol. Microbiol.">
        <title>Complete genome sequence of Corynebacterium casei LMG S-19264T (=DSM 44701T), isolated from a smear-ripened cheese.</title>
        <authorList>
            <consortium name="US DOE Joint Genome Institute (JGI-PGF)"/>
            <person name="Walter F."/>
            <person name="Albersmeier A."/>
            <person name="Kalinowski J."/>
            <person name="Ruckert C."/>
        </authorList>
    </citation>
    <scope>NUCLEOTIDE SEQUENCE</scope>
    <source>
        <strain evidence="2">CGMCC 1.12153</strain>
    </source>
</reference>
<organism evidence="2 3">
    <name type="scientific">Halobacillus andaensis</name>
    <dbReference type="NCBI Taxonomy" id="1176239"/>
    <lineage>
        <taxon>Bacteria</taxon>
        <taxon>Bacillati</taxon>
        <taxon>Bacillota</taxon>
        <taxon>Bacilli</taxon>
        <taxon>Bacillales</taxon>
        <taxon>Bacillaceae</taxon>
        <taxon>Halobacillus</taxon>
    </lineage>
</organism>
<gene>
    <name evidence="2" type="ORF">GCM10010954_29890</name>
</gene>
<keyword evidence="3" id="KW-1185">Reference proteome</keyword>
<proteinExistence type="predicted"/>
<dbReference type="PANTHER" id="PTHR21310:SF42">
    <property type="entry name" value="BIFUNCTIONAL AAC_APH"/>
    <property type="match status" value="1"/>
</dbReference>
<dbReference type="Proteomes" id="UP000660110">
    <property type="component" value="Unassembled WGS sequence"/>
</dbReference>
<sequence>MDINVNLVRGLIDEQFPEWSELDITPVRNGGNDNRTFHLGDYMSVRLPSSEHYVPQVEKEQKWLPKLAKELSLPISTPIAKGYPNQDYPFPWSINKWLEGETLAPKNIRDVNQLARDLGSFLIELQLVDASGGPLAGKHNFYRGGDLAVYNQETRDAIDANTDTLNTSILNEIWNLALSSKFSGRPVWVHGDMAPGNILTRDGKLSAVIDFGILGVGDPSCDYVMAWTFFDDESRKVFKRTLNTDEETWNRARGWALWKALITYNWNRRSNKEIAEESYNIINTIQEDYELNHSL</sequence>
<evidence type="ECO:0000313" key="3">
    <source>
        <dbReference type="Proteomes" id="UP000660110"/>
    </source>
</evidence>
<comment type="caution">
    <text evidence="2">The sequence shown here is derived from an EMBL/GenBank/DDBJ whole genome shotgun (WGS) entry which is preliminary data.</text>
</comment>
<dbReference type="Gene3D" id="3.30.200.20">
    <property type="entry name" value="Phosphorylase Kinase, domain 1"/>
    <property type="match status" value="1"/>
</dbReference>
<dbReference type="InterPro" id="IPR011009">
    <property type="entry name" value="Kinase-like_dom_sf"/>
</dbReference>
<dbReference type="RefSeq" id="WP_188378325.1">
    <property type="nucleotide sequence ID" value="NZ_BMEL01000004.1"/>
</dbReference>
<dbReference type="Gene3D" id="3.90.1200.10">
    <property type="match status" value="1"/>
</dbReference>
<evidence type="ECO:0000259" key="1">
    <source>
        <dbReference type="Pfam" id="PF01636"/>
    </source>
</evidence>
<dbReference type="InterPro" id="IPR002575">
    <property type="entry name" value="Aminoglycoside_PTrfase"/>
</dbReference>
<reference evidence="2" key="2">
    <citation type="submission" date="2020-09" db="EMBL/GenBank/DDBJ databases">
        <authorList>
            <person name="Sun Q."/>
            <person name="Zhou Y."/>
        </authorList>
    </citation>
    <scope>NUCLEOTIDE SEQUENCE</scope>
    <source>
        <strain evidence="2">CGMCC 1.12153</strain>
    </source>
</reference>
<name>A0A917EXK4_HALAA</name>
<dbReference type="AlphaFoldDB" id="A0A917EXK4"/>
<dbReference type="SUPFAM" id="SSF56112">
    <property type="entry name" value="Protein kinase-like (PK-like)"/>
    <property type="match status" value="1"/>
</dbReference>
<accession>A0A917EXK4</accession>
<dbReference type="CDD" id="cd05155">
    <property type="entry name" value="APH_ChoK_like_1"/>
    <property type="match status" value="1"/>
</dbReference>